<organism evidence="1 2">
    <name type="scientific">Taklimakanibacter albus</name>
    <dbReference type="NCBI Taxonomy" id="2800327"/>
    <lineage>
        <taxon>Bacteria</taxon>
        <taxon>Pseudomonadati</taxon>
        <taxon>Pseudomonadota</taxon>
        <taxon>Alphaproteobacteria</taxon>
        <taxon>Hyphomicrobiales</taxon>
        <taxon>Aestuariivirgaceae</taxon>
        <taxon>Taklimakanibacter</taxon>
    </lineage>
</organism>
<sequence length="218" mass="23953">MDWFAPIDSYCERLHPGLLAEPLNTLSNAAFIIAAIWAARAALRRGNREPVIWLLIALVFVIGLGSLAFHTFANQWSVLADVLPITVFIYGYLAFALRRFLGFAWWKIAGALIVLFAITFVAENILPPGFMNGSGAYLPALVASVLVSIELLRRGHPAHLNVSLASTVLFVSLIFRTADIVLCSLLPIGTHFVWHILNGVVLALYLEAAIRYGSRKPV</sequence>
<accession>A0ACC5R0J3</accession>
<gene>
    <name evidence="1" type="ORF">JHL16_07100</name>
</gene>
<comment type="caution">
    <text evidence="1">The sequence shown here is derived from an EMBL/GenBank/DDBJ whole genome shotgun (WGS) entry which is preliminary data.</text>
</comment>
<evidence type="ECO:0000313" key="2">
    <source>
        <dbReference type="Proteomes" id="UP000616151"/>
    </source>
</evidence>
<dbReference type="EMBL" id="JAENHL010000006">
    <property type="protein sequence ID" value="MBK1866117.1"/>
    <property type="molecule type" value="Genomic_DNA"/>
</dbReference>
<reference evidence="1" key="1">
    <citation type="submission" date="2021-01" db="EMBL/GenBank/DDBJ databases">
        <authorList>
            <person name="Sun Q."/>
        </authorList>
    </citation>
    <scope>NUCLEOTIDE SEQUENCE</scope>
    <source>
        <strain evidence="1">YIM B02566</strain>
    </source>
</reference>
<evidence type="ECO:0000313" key="1">
    <source>
        <dbReference type="EMBL" id="MBK1866117.1"/>
    </source>
</evidence>
<proteinExistence type="predicted"/>
<protein>
    <submittedName>
        <fullName evidence="1">Ceramidase domain-containing protein</fullName>
    </submittedName>
</protein>
<dbReference type="Proteomes" id="UP000616151">
    <property type="component" value="Unassembled WGS sequence"/>
</dbReference>
<name>A0ACC5R0J3_9HYPH</name>
<keyword evidence="2" id="KW-1185">Reference proteome</keyword>